<evidence type="ECO:0000256" key="3">
    <source>
        <dbReference type="ARBA" id="ARBA00023002"/>
    </source>
</evidence>
<protein>
    <submittedName>
        <fullName evidence="7">Aromatic ring-hydroxylating dioxygenase subunit alpha</fullName>
    </submittedName>
</protein>
<name>A0ABR9VRT1_9SYNC</name>
<keyword evidence="4" id="KW-0408">Iron</keyword>
<dbReference type="Pfam" id="PF00355">
    <property type="entry name" value="Rieske"/>
    <property type="match status" value="1"/>
</dbReference>
<dbReference type="Gene3D" id="2.102.10.10">
    <property type="entry name" value="Rieske [2Fe-2S] iron-sulphur domain"/>
    <property type="match status" value="1"/>
</dbReference>
<dbReference type="PROSITE" id="PS51296">
    <property type="entry name" value="RIESKE"/>
    <property type="match status" value="1"/>
</dbReference>
<keyword evidence="1" id="KW-0001">2Fe-2S</keyword>
<dbReference type="GO" id="GO:0051213">
    <property type="term" value="F:dioxygenase activity"/>
    <property type="evidence" value="ECO:0007669"/>
    <property type="project" value="UniProtKB-KW"/>
</dbReference>
<dbReference type="Proteomes" id="UP000658720">
    <property type="component" value="Unassembled WGS sequence"/>
</dbReference>
<reference evidence="7 8" key="1">
    <citation type="submission" date="2020-10" db="EMBL/GenBank/DDBJ databases">
        <authorList>
            <person name="Castelo-Branco R."/>
            <person name="Eusebio N."/>
            <person name="Adriana R."/>
            <person name="Vieira A."/>
            <person name="Brugerolle De Fraissinette N."/>
            <person name="Rezende De Castro R."/>
            <person name="Schneider M.P."/>
            <person name="Vasconcelos V."/>
            <person name="Leao P.N."/>
        </authorList>
    </citation>
    <scope>NUCLEOTIDE SEQUENCE [LARGE SCALE GENOMIC DNA]</scope>
    <source>
        <strain evidence="7 8">LEGE 00031</strain>
    </source>
</reference>
<dbReference type="PANTHER" id="PTHR21266">
    <property type="entry name" value="IRON-SULFUR DOMAIN CONTAINING PROTEIN"/>
    <property type="match status" value="1"/>
</dbReference>
<dbReference type="EMBL" id="JADEVV010000015">
    <property type="protein sequence ID" value="MBE9253623.1"/>
    <property type="molecule type" value="Genomic_DNA"/>
</dbReference>
<keyword evidence="8" id="KW-1185">Reference proteome</keyword>
<feature type="domain" description="Rieske" evidence="6">
    <location>
        <begin position="14"/>
        <end position="116"/>
    </location>
</feature>
<comment type="caution">
    <text evidence="7">The sequence shown here is derived from an EMBL/GenBank/DDBJ whole genome shotgun (WGS) entry which is preliminary data.</text>
</comment>
<keyword evidence="7" id="KW-0223">Dioxygenase</keyword>
<evidence type="ECO:0000313" key="7">
    <source>
        <dbReference type="EMBL" id="MBE9253623.1"/>
    </source>
</evidence>
<evidence type="ECO:0000259" key="6">
    <source>
        <dbReference type="PROSITE" id="PS51296"/>
    </source>
</evidence>
<evidence type="ECO:0000256" key="4">
    <source>
        <dbReference type="ARBA" id="ARBA00023004"/>
    </source>
</evidence>
<keyword evidence="5" id="KW-0411">Iron-sulfur</keyword>
<dbReference type="CDD" id="cd03469">
    <property type="entry name" value="Rieske_RO_Alpha_N"/>
    <property type="match status" value="1"/>
</dbReference>
<evidence type="ECO:0000313" key="8">
    <source>
        <dbReference type="Proteomes" id="UP000658720"/>
    </source>
</evidence>
<dbReference type="RefSeq" id="WP_194019410.1">
    <property type="nucleotide sequence ID" value="NZ_JADEVV010000015.1"/>
</dbReference>
<proteinExistence type="predicted"/>
<dbReference type="PANTHER" id="PTHR21266:SF60">
    <property type="entry name" value="3-KETOSTEROID-9-ALPHA-MONOOXYGENASE, OXYGENASE COMPONENT"/>
    <property type="match status" value="1"/>
</dbReference>
<keyword evidence="3" id="KW-0560">Oxidoreductase</keyword>
<evidence type="ECO:0000256" key="1">
    <source>
        <dbReference type="ARBA" id="ARBA00022714"/>
    </source>
</evidence>
<organism evidence="7 8">
    <name type="scientific">Synechocystis salina LEGE 00031</name>
    <dbReference type="NCBI Taxonomy" id="1828736"/>
    <lineage>
        <taxon>Bacteria</taxon>
        <taxon>Bacillati</taxon>
        <taxon>Cyanobacteriota</taxon>
        <taxon>Cyanophyceae</taxon>
        <taxon>Synechococcales</taxon>
        <taxon>Merismopediaceae</taxon>
        <taxon>Synechocystis</taxon>
    </lineage>
</organism>
<dbReference type="InterPro" id="IPR050584">
    <property type="entry name" value="Cholesterol_7-desaturase"/>
</dbReference>
<dbReference type="InterPro" id="IPR017941">
    <property type="entry name" value="Rieske_2Fe-2S"/>
</dbReference>
<accession>A0ABR9VRT1</accession>
<dbReference type="SUPFAM" id="SSF50022">
    <property type="entry name" value="ISP domain"/>
    <property type="match status" value="1"/>
</dbReference>
<dbReference type="InterPro" id="IPR036922">
    <property type="entry name" value="Rieske_2Fe-2S_sf"/>
</dbReference>
<gene>
    <name evidence="7" type="ORF">IQ217_07095</name>
</gene>
<evidence type="ECO:0000256" key="5">
    <source>
        <dbReference type="ARBA" id="ARBA00023014"/>
    </source>
</evidence>
<sequence length="344" mass="39652">MDIFNNWQIIAKGWYIVCPSQTLRHGQAKSITLCGQKIVVFRGQDGKVRALHAYCPHLGTDLGLGQVEGNWIRCNFHRWAFDETGKCRHIPCQSTIPSKAKLASYATAEKYGFIWVFPEAIAPNDLPEFDELQGKKLIIQADKVFERKCHHHICMMNGIDAQHLKTVHHLDIKMDLSLRQNESGTQIDFTMKGNVPNTTFRESLIHYFLGETYEYSMRYDNGCIGLLTIMKNVRFFPPLHMIYAYTPLPSLQADGVNPELSKIRIQPIYVTAKRPGIMGYLVSHFLLFCTRLAYYFLRHEDGLIYDNIKFKPNILLSVDKPLAHYINYVNHLEPSAWSRQRKTG</sequence>
<evidence type="ECO:0000256" key="2">
    <source>
        <dbReference type="ARBA" id="ARBA00022723"/>
    </source>
</evidence>
<keyword evidence="2" id="KW-0479">Metal-binding</keyword>